<dbReference type="Pfam" id="PF01266">
    <property type="entry name" value="DAO"/>
    <property type="match status" value="1"/>
</dbReference>
<feature type="domain" description="FAD dependent oxidoreductase" evidence="5">
    <location>
        <begin position="7"/>
        <end position="352"/>
    </location>
</feature>
<evidence type="ECO:0000256" key="1">
    <source>
        <dbReference type="ARBA" id="ARBA00001974"/>
    </source>
</evidence>
<dbReference type="GO" id="GO:0050660">
    <property type="term" value="F:flavin adenine dinucleotide binding"/>
    <property type="evidence" value="ECO:0007669"/>
    <property type="project" value="InterPro"/>
</dbReference>
<evidence type="ECO:0000256" key="2">
    <source>
        <dbReference type="ARBA" id="ARBA00022630"/>
    </source>
</evidence>
<sequence length="376" mass="41188">MAVAMKAIVIGGGIMGLATAWALARDGHAVELFEQGPLPNPLASSMDEHRLIRHPYGDHAGYARMIDSAYAAWDLLWRDLGQRLYAATGTLALTGNGETWAERSAATLAGIGKTMKELPLDELPRRFPQLDARDVERAFWMDTGGVLFAQDIVTALARHLDGRPNVVLHAKTPVRTVDLEHGRIVTEAGVRHDADVVVVAAGAWVGRLLPTTRRLIPSRQVVIYFGLPADQRAIWAKHPMVIDKTGDVGLYLVPPAEGRGLKIGDHVFSRSGDPSAEREAHEHEMQPLLRRCGVLIRDFARWRVDRLKVCFYTVTEDERFVVEKQGAKGWLMSPCSGHGFKFGAVMGLELARAIAGARDPAAHARWAAGLEGDKPS</sequence>
<name>A0A512NFS0_9HYPH</name>
<evidence type="ECO:0000256" key="4">
    <source>
        <dbReference type="ARBA" id="ARBA00023002"/>
    </source>
</evidence>
<dbReference type="SUPFAM" id="SSF54373">
    <property type="entry name" value="FAD-linked reductases, C-terminal domain"/>
    <property type="match status" value="1"/>
</dbReference>
<accession>A0A512NFS0</accession>
<keyword evidence="3" id="KW-0274">FAD</keyword>
<dbReference type="InterPro" id="IPR006076">
    <property type="entry name" value="FAD-dep_OxRdtase"/>
</dbReference>
<organism evidence="6 7">
    <name type="scientific">Reyranella soli</name>
    <dbReference type="NCBI Taxonomy" id="1230389"/>
    <lineage>
        <taxon>Bacteria</taxon>
        <taxon>Pseudomonadati</taxon>
        <taxon>Pseudomonadota</taxon>
        <taxon>Alphaproteobacteria</taxon>
        <taxon>Hyphomicrobiales</taxon>
        <taxon>Reyranellaceae</taxon>
        <taxon>Reyranella</taxon>
    </lineage>
</organism>
<dbReference type="InterPro" id="IPR045170">
    <property type="entry name" value="MTOX"/>
</dbReference>
<dbReference type="EMBL" id="BKAJ01000087">
    <property type="protein sequence ID" value="GEP57762.1"/>
    <property type="molecule type" value="Genomic_DNA"/>
</dbReference>
<proteinExistence type="predicted"/>
<dbReference type="GO" id="GO:0008115">
    <property type="term" value="F:sarcosine oxidase activity"/>
    <property type="evidence" value="ECO:0007669"/>
    <property type="project" value="TreeGrafter"/>
</dbReference>
<dbReference type="SUPFAM" id="SSF51905">
    <property type="entry name" value="FAD/NAD(P)-binding domain"/>
    <property type="match status" value="1"/>
</dbReference>
<dbReference type="InterPro" id="IPR036188">
    <property type="entry name" value="FAD/NAD-bd_sf"/>
</dbReference>
<dbReference type="AlphaFoldDB" id="A0A512NFS0"/>
<evidence type="ECO:0000259" key="5">
    <source>
        <dbReference type="Pfam" id="PF01266"/>
    </source>
</evidence>
<dbReference type="PANTHER" id="PTHR10961">
    <property type="entry name" value="PEROXISOMAL SARCOSINE OXIDASE"/>
    <property type="match status" value="1"/>
</dbReference>
<keyword evidence="4" id="KW-0560">Oxidoreductase</keyword>
<evidence type="ECO:0000313" key="7">
    <source>
        <dbReference type="Proteomes" id="UP000321058"/>
    </source>
</evidence>
<evidence type="ECO:0000313" key="6">
    <source>
        <dbReference type="EMBL" id="GEP57762.1"/>
    </source>
</evidence>
<keyword evidence="7" id="KW-1185">Reference proteome</keyword>
<comment type="cofactor">
    <cofactor evidence="1">
        <name>FAD</name>
        <dbReference type="ChEBI" id="CHEBI:57692"/>
    </cofactor>
</comment>
<dbReference type="Proteomes" id="UP000321058">
    <property type="component" value="Unassembled WGS sequence"/>
</dbReference>
<evidence type="ECO:0000256" key="3">
    <source>
        <dbReference type="ARBA" id="ARBA00022827"/>
    </source>
</evidence>
<dbReference type="OrthoDB" id="9806257at2"/>
<reference evidence="6 7" key="1">
    <citation type="submission" date="2019-07" db="EMBL/GenBank/DDBJ databases">
        <title>Whole genome shotgun sequence of Reyranella soli NBRC 108950.</title>
        <authorList>
            <person name="Hosoyama A."/>
            <person name="Uohara A."/>
            <person name="Ohji S."/>
            <person name="Ichikawa N."/>
        </authorList>
    </citation>
    <scope>NUCLEOTIDE SEQUENCE [LARGE SCALE GENOMIC DNA]</scope>
    <source>
        <strain evidence="6 7">NBRC 108950</strain>
    </source>
</reference>
<dbReference type="Gene3D" id="3.50.50.60">
    <property type="entry name" value="FAD/NAD(P)-binding domain"/>
    <property type="match status" value="1"/>
</dbReference>
<keyword evidence="2" id="KW-0285">Flavoprotein</keyword>
<dbReference type="Gene3D" id="3.30.9.10">
    <property type="entry name" value="D-Amino Acid Oxidase, subunit A, domain 2"/>
    <property type="match status" value="1"/>
</dbReference>
<comment type="caution">
    <text evidence="6">The sequence shown here is derived from an EMBL/GenBank/DDBJ whole genome shotgun (WGS) entry which is preliminary data.</text>
</comment>
<protein>
    <submittedName>
        <fullName evidence="6">FAD-dependent oxidoreductase</fullName>
    </submittedName>
</protein>
<gene>
    <name evidence="6" type="ORF">RSO01_49280</name>
</gene>
<dbReference type="PANTHER" id="PTHR10961:SF46">
    <property type="entry name" value="PEROXISOMAL SARCOSINE OXIDASE"/>
    <property type="match status" value="1"/>
</dbReference>